<evidence type="ECO:0000256" key="2">
    <source>
        <dbReference type="SAM" id="MobiDB-lite"/>
    </source>
</evidence>
<organism evidence="3 4">
    <name type="scientific">Pseudodesulfovibrio hydrargyri</name>
    <dbReference type="NCBI Taxonomy" id="2125990"/>
    <lineage>
        <taxon>Bacteria</taxon>
        <taxon>Pseudomonadati</taxon>
        <taxon>Thermodesulfobacteriota</taxon>
        <taxon>Desulfovibrionia</taxon>
        <taxon>Desulfovibrionales</taxon>
        <taxon>Desulfovibrionaceae</taxon>
    </lineage>
</organism>
<feature type="region of interest" description="Disordered" evidence="2">
    <location>
        <begin position="99"/>
        <end position="138"/>
    </location>
</feature>
<dbReference type="AlphaFoldDB" id="A0A1J5MT69"/>
<proteinExistence type="inferred from homology"/>
<evidence type="ECO:0000256" key="1">
    <source>
        <dbReference type="ARBA" id="ARBA00007031"/>
    </source>
</evidence>
<dbReference type="RefSeq" id="WP_071544605.1">
    <property type="nucleotide sequence ID" value="NZ_LKAQ01000004.1"/>
</dbReference>
<name>A0A1J5MT69_9BACT</name>
<dbReference type="InterPro" id="IPR041920">
    <property type="entry name" value="ROS/MUCR_sf"/>
</dbReference>
<reference evidence="3 4" key="1">
    <citation type="submission" date="2015-09" db="EMBL/GenBank/DDBJ databases">
        <title>Genome of Desulfovibrio dechloracetivorans BerOc1, a mercury methylating strain isolated from highly hydrocarbons and metals contaminated coastal sediments.</title>
        <authorList>
            <person name="Goni Urriza M."/>
            <person name="Gassie C."/>
            <person name="Bouchez O."/>
            <person name="Klopp C."/>
            <person name="Ranchou-Peyruse A."/>
            <person name="Remy G."/>
        </authorList>
    </citation>
    <scope>NUCLEOTIDE SEQUENCE [LARGE SCALE GENOMIC DNA]</scope>
    <source>
        <strain evidence="3 4">BerOc1</strain>
    </source>
</reference>
<dbReference type="Pfam" id="PF05443">
    <property type="entry name" value="ROS_MUCR"/>
    <property type="match status" value="1"/>
</dbReference>
<dbReference type="GO" id="GO:0003677">
    <property type="term" value="F:DNA binding"/>
    <property type="evidence" value="ECO:0007669"/>
    <property type="project" value="InterPro"/>
</dbReference>
<dbReference type="Proteomes" id="UP000181901">
    <property type="component" value="Unassembled WGS sequence"/>
</dbReference>
<dbReference type="InterPro" id="IPR008807">
    <property type="entry name" value="ROS_MUCR"/>
</dbReference>
<accession>A0A1J5MT69</accession>
<keyword evidence="4" id="KW-1185">Reference proteome</keyword>
<dbReference type="EMBL" id="LKAQ01000004">
    <property type="protein sequence ID" value="OIQ49052.1"/>
    <property type="molecule type" value="Genomic_DNA"/>
</dbReference>
<dbReference type="OrthoDB" id="9809693at2"/>
<comment type="caution">
    <text evidence="3">The sequence shown here is derived from an EMBL/GenBank/DDBJ whole genome shotgun (WGS) entry which is preliminary data.</text>
</comment>
<dbReference type="GO" id="GO:0006355">
    <property type="term" value="P:regulation of DNA-templated transcription"/>
    <property type="evidence" value="ECO:0007669"/>
    <property type="project" value="InterPro"/>
</dbReference>
<feature type="compositionally biased region" description="Basic and acidic residues" evidence="2">
    <location>
        <begin position="107"/>
        <end position="123"/>
    </location>
</feature>
<evidence type="ECO:0000313" key="4">
    <source>
        <dbReference type="Proteomes" id="UP000181901"/>
    </source>
</evidence>
<gene>
    <name evidence="3" type="primary">ros_1</name>
    <name evidence="3" type="ORF">BerOc1_00971</name>
</gene>
<dbReference type="Gene3D" id="1.10.10.1550">
    <property type="entry name" value="ROS/MUCR transcriptional regulator protein"/>
    <property type="match status" value="1"/>
</dbReference>
<comment type="similarity">
    <text evidence="1">Belongs to the ros/MucR family.</text>
</comment>
<protein>
    <submittedName>
        <fullName evidence="3">Transcriptional regulatory protein ros</fullName>
    </submittedName>
</protein>
<dbReference type="GO" id="GO:0008270">
    <property type="term" value="F:zinc ion binding"/>
    <property type="evidence" value="ECO:0007669"/>
    <property type="project" value="InterPro"/>
</dbReference>
<sequence length="138" mass="15429">MDCMEQAMKMVEAQAGVREMTAEGMISMVKQVNMGLTGIATGEIGDKAQEPTVDPRKAIRKKTITCVECGKTFKTITKRHLESHGLTPAAYKAKWGYPKGQPLSCRDTAKARSERMKNMELWKKTKPKKARAKKPETQ</sequence>
<evidence type="ECO:0000313" key="3">
    <source>
        <dbReference type="EMBL" id="OIQ49052.1"/>
    </source>
</evidence>